<protein>
    <recommendedName>
        <fullName evidence="4 10">Glucose-1-phosphate thymidylyltransferase</fullName>
        <ecNumber evidence="3 10">2.7.7.24</ecNumber>
    </recommendedName>
</protein>
<evidence type="ECO:0000256" key="6">
    <source>
        <dbReference type="ARBA" id="ARBA00022695"/>
    </source>
</evidence>
<keyword evidence="5 10" id="KW-0808">Transferase</keyword>
<evidence type="ECO:0000256" key="4">
    <source>
        <dbReference type="ARBA" id="ARBA00017654"/>
    </source>
</evidence>
<comment type="cofactor">
    <cofactor evidence="1">
        <name>Mg(2+)</name>
        <dbReference type="ChEBI" id="CHEBI:18420"/>
    </cofactor>
</comment>
<evidence type="ECO:0000256" key="5">
    <source>
        <dbReference type="ARBA" id="ARBA00022679"/>
    </source>
</evidence>
<comment type="caution">
    <text evidence="12">The sequence shown here is derived from an EMBL/GenBank/DDBJ whole genome shotgun (WGS) entry which is preliminary data.</text>
</comment>
<dbReference type="InterPro" id="IPR005835">
    <property type="entry name" value="NTP_transferase_dom"/>
</dbReference>
<keyword evidence="13" id="KW-1185">Reference proteome</keyword>
<dbReference type="Pfam" id="PF00483">
    <property type="entry name" value="NTP_transferase"/>
    <property type="match status" value="1"/>
</dbReference>
<dbReference type="FunFam" id="3.90.550.10:FF:000023">
    <property type="entry name" value="Glucose-1-phosphate thymidylyltransferase"/>
    <property type="match status" value="1"/>
</dbReference>
<evidence type="ECO:0000256" key="10">
    <source>
        <dbReference type="RuleBase" id="RU003706"/>
    </source>
</evidence>
<comment type="function">
    <text evidence="10">Catalyzes the formation of dTDP-glucose, from dTTP and glucose 1-phosphate, as well as its pyrophosphorolysis.</text>
</comment>
<dbReference type="InterPro" id="IPR005907">
    <property type="entry name" value="G1P_thy_trans_s"/>
</dbReference>
<dbReference type="InterPro" id="IPR029044">
    <property type="entry name" value="Nucleotide-diphossugar_trans"/>
</dbReference>
<keyword evidence="8 10" id="KW-0460">Magnesium</keyword>
<dbReference type="EC" id="2.7.7.24" evidence="3 10"/>
<accession>A0A923NC59</accession>
<name>A0A923NC59_9FIRM</name>
<organism evidence="12 13">
    <name type="scientific">Lentihominibacter faecis</name>
    <dbReference type="NCBI Taxonomy" id="2764712"/>
    <lineage>
        <taxon>Bacteria</taxon>
        <taxon>Bacillati</taxon>
        <taxon>Bacillota</taxon>
        <taxon>Clostridia</taxon>
        <taxon>Peptostreptococcales</taxon>
        <taxon>Anaerovoracaceae</taxon>
        <taxon>Lentihominibacter</taxon>
    </lineage>
</organism>
<dbReference type="PANTHER" id="PTHR43532">
    <property type="entry name" value="GLUCOSE-1-PHOSPHATE THYMIDYLYLTRANSFERASE"/>
    <property type="match status" value="1"/>
</dbReference>
<dbReference type="SUPFAM" id="SSF53448">
    <property type="entry name" value="Nucleotide-diphospho-sugar transferases"/>
    <property type="match status" value="1"/>
</dbReference>
<dbReference type="GO" id="GO:0046872">
    <property type="term" value="F:metal ion binding"/>
    <property type="evidence" value="ECO:0007669"/>
    <property type="project" value="UniProtKB-KW"/>
</dbReference>
<dbReference type="Gene3D" id="3.90.550.10">
    <property type="entry name" value="Spore Coat Polysaccharide Biosynthesis Protein SpsA, Chain A"/>
    <property type="match status" value="1"/>
</dbReference>
<dbReference type="EMBL" id="JACRWC010000107">
    <property type="protein sequence ID" value="MBC6000090.1"/>
    <property type="molecule type" value="Genomic_DNA"/>
</dbReference>
<evidence type="ECO:0000256" key="2">
    <source>
        <dbReference type="ARBA" id="ARBA00010480"/>
    </source>
</evidence>
<proteinExistence type="inferred from homology"/>
<dbReference type="NCBIfam" id="TIGR01207">
    <property type="entry name" value="rmlA"/>
    <property type="match status" value="1"/>
</dbReference>
<evidence type="ECO:0000313" key="12">
    <source>
        <dbReference type="EMBL" id="MBC6000090.1"/>
    </source>
</evidence>
<reference evidence="12" key="1">
    <citation type="submission" date="2020-08" db="EMBL/GenBank/DDBJ databases">
        <authorList>
            <person name="Liu C."/>
            <person name="Sun Q."/>
        </authorList>
    </citation>
    <scope>NUCLEOTIDE SEQUENCE</scope>
    <source>
        <strain evidence="12">BX16</strain>
    </source>
</reference>
<evidence type="ECO:0000256" key="1">
    <source>
        <dbReference type="ARBA" id="ARBA00001946"/>
    </source>
</evidence>
<dbReference type="Proteomes" id="UP000644115">
    <property type="component" value="Unassembled WGS sequence"/>
</dbReference>
<keyword evidence="7 10" id="KW-0479">Metal-binding</keyword>
<evidence type="ECO:0000256" key="9">
    <source>
        <dbReference type="ARBA" id="ARBA00049336"/>
    </source>
</evidence>
<sequence length="286" mass="31501">MKGIILAAGKGTRLYPATKAAVKPLLPVYDKPLIYYSIAVLLQADIRDILVIIPPGEEAGFKGLLGDGSQMGVHIEYKVQTVARGIADAFLVGEEFIGTDDVCLVLGDNIFYHHDLEEMLISAVQSLEGAVVLGYRVADPRPFGVVEFDEGGKAVSIEEKPVHPKSNYIIPGLYFYQNDVIKIAKGLKPSARGELEITDVNIEYMNQGRLRVIPVERGLTWLDAGTEDSLLEASLTIKALQKSDDYVGCIEEIAWRKGLIADQQYKVLGEELKTTKYGQHMLSCFK</sequence>
<dbReference type="AlphaFoldDB" id="A0A923NC59"/>
<feature type="domain" description="Nucleotidyl transferase" evidence="11">
    <location>
        <begin position="2"/>
        <end position="237"/>
    </location>
</feature>
<evidence type="ECO:0000256" key="7">
    <source>
        <dbReference type="ARBA" id="ARBA00022723"/>
    </source>
</evidence>
<dbReference type="GO" id="GO:0008879">
    <property type="term" value="F:glucose-1-phosphate thymidylyltransferase activity"/>
    <property type="evidence" value="ECO:0007669"/>
    <property type="project" value="UniProtKB-EC"/>
</dbReference>
<evidence type="ECO:0000259" key="11">
    <source>
        <dbReference type="Pfam" id="PF00483"/>
    </source>
</evidence>
<dbReference type="PANTHER" id="PTHR43532:SF1">
    <property type="entry name" value="GLUCOSE-1-PHOSPHATE THYMIDYLYLTRANSFERASE 1"/>
    <property type="match status" value="1"/>
</dbReference>
<evidence type="ECO:0000256" key="3">
    <source>
        <dbReference type="ARBA" id="ARBA00012461"/>
    </source>
</evidence>
<gene>
    <name evidence="12" type="primary">rfbA</name>
    <name evidence="12" type="ORF">H8876_08770</name>
</gene>
<evidence type="ECO:0000256" key="8">
    <source>
        <dbReference type="ARBA" id="ARBA00022842"/>
    </source>
</evidence>
<keyword evidence="6 10" id="KW-0548">Nucleotidyltransferase</keyword>
<dbReference type="RefSeq" id="WP_249287429.1">
    <property type="nucleotide sequence ID" value="NZ_JACRWC010000107.1"/>
</dbReference>
<comment type="similarity">
    <text evidence="2 10">Belongs to the glucose-1-phosphate thymidylyltransferase family.</text>
</comment>
<comment type="catalytic activity">
    <reaction evidence="9 10">
        <text>dTTP + alpha-D-glucose 1-phosphate + H(+) = dTDP-alpha-D-glucose + diphosphate</text>
        <dbReference type="Rhea" id="RHEA:15225"/>
        <dbReference type="ChEBI" id="CHEBI:15378"/>
        <dbReference type="ChEBI" id="CHEBI:33019"/>
        <dbReference type="ChEBI" id="CHEBI:37568"/>
        <dbReference type="ChEBI" id="CHEBI:57477"/>
        <dbReference type="ChEBI" id="CHEBI:58601"/>
        <dbReference type="EC" id="2.7.7.24"/>
    </reaction>
</comment>
<evidence type="ECO:0000313" key="13">
    <source>
        <dbReference type="Proteomes" id="UP000644115"/>
    </source>
</evidence>